<feature type="compositionally biased region" description="Acidic residues" evidence="5">
    <location>
        <begin position="302"/>
        <end position="311"/>
    </location>
</feature>
<evidence type="ECO:0000313" key="7">
    <source>
        <dbReference type="Proteomes" id="UP000318582"/>
    </source>
</evidence>
<feature type="region of interest" description="Disordered" evidence="5">
    <location>
        <begin position="278"/>
        <end position="375"/>
    </location>
</feature>
<dbReference type="InterPro" id="IPR010301">
    <property type="entry name" value="RRP1"/>
</dbReference>
<feature type="region of interest" description="Disordered" evidence="5">
    <location>
        <begin position="460"/>
        <end position="484"/>
    </location>
</feature>
<dbReference type="GO" id="GO:0030688">
    <property type="term" value="C:preribosome, small subunit precursor"/>
    <property type="evidence" value="ECO:0007669"/>
    <property type="project" value="InterPro"/>
</dbReference>
<proteinExistence type="inferred from homology"/>
<dbReference type="PANTHER" id="PTHR13026:SF0">
    <property type="entry name" value="RIBOSOMAL RNA PROCESSING 1B"/>
    <property type="match status" value="1"/>
</dbReference>
<accession>A0A507ECZ6</accession>
<feature type="compositionally biased region" description="Basic residues" evidence="5">
    <location>
        <begin position="336"/>
        <end position="346"/>
    </location>
</feature>
<dbReference type="STRING" id="109895.A0A507ECZ6"/>
<protein>
    <submittedName>
        <fullName evidence="6">Uncharacterized protein</fullName>
    </submittedName>
</protein>
<evidence type="ECO:0000256" key="2">
    <source>
        <dbReference type="ARBA" id="ARBA00006374"/>
    </source>
</evidence>
<comment type="similarity">
    <text evidence="2">Belongs to the RRP1 family.</text>
</comment>
<dbReference type="PANTHER" id="PTHR13026">
    <property type="entry name" value="NNP-1 PROTEIN NOVEL NUCLEAR PROTEIN 1 NOP52"/>
    <property type="match status" value="1"/>
</dbReference>
<feature type="region of interest" description="Disordered" evidence="5">
    <location>
        <begin position="510"/>
        <end position="591"/>
    </location>
</feature>
<comment type="caution">
    <text evidence="6">The sequence shown here is derived from an EMBL/GenBank/DDBJ whole genome shotgun (WGS) entry which is preliminary data.</text>
</comment>
<feature type="region of interest" description="Disordered" evidence="5">
    <location>
        <begin position="397"/>
        <end position="426"/>
    </location>
</feature>
<keyword evidence="7" id="KW-1185">Reference proteome</keyword>
<keyword evidence="3" id="KW-0698">rRNA processing</keyword>
<dbReference type="Proteomes" id="UP000318582">
    <property type="component" value="Unassembled WGS sequence"/>
</dbReference>
<sequence length="591" mass="65695">MTATGTNSGFGKQLADSEKKVRDRAVRGLVKWLVSNENVDDLQLMKLWKGLFYNKPMIQEHLADKLAGLLLKLPQGNAMRYIKAFWTIMVTEWHGIDRLRLDKFYMLLRKFHFYGFQYLEGKQWAEESVREYTRILSDGPLRVNDLKVPDGLRYHTAEVYLEELQRAAGSKIPSETLLLLIEPFFHNLTRSASDVVFARASENVFERILAQKTHDDDAAEQSLVLPFDHVELGRRLFDIAIGSDVLVKNRPKVADLFKKFAKLVEIDVDQSLLKVSKPSGMKSLTKPGAVTNPGKETPIDSMDVDDRESEEVTAVSNDTDETSLKRKATEEENPIKRKKKKTKKAKKAGETATSKEVVEETVASPNGKELESEAEVTIEDILSQTAQDDVMEISNEIPAEATMTPSRKKQNKMGAKTQPNKKKNNLIVMNADSDPTHKKAVKFVLDQNMTKSFFKRLPVADEGTPTRKTNTAAKKVLKPTPPTPLTKKVAMALARSTALGKEVTKTTIVATQHETETHVDEASATTVEQATTSTVSVRTSKPTPKKQSPSASEPVSTKKNNATPKAVKSPKATKSPASPASKRRAVASDLI</sequence>
<reference evidence="6 7" key="1">
    <citation type="journal article" date="2019" name="Sci. Rep.">
        <title>Comparative genomics of chytrid fungi reveal insights into the obligate biotrophic and pathogenic lifestyle of Synchytrium endobioticum.</title>
        <authorList>
            <person name="van de Vossenberg B.T.L.H."/>
            <person name="Warris S."/>
            <person name="Nguyen H.D.T."/>
            <person name="van Gent-Pelzer M.P.E."/>
            <person name="Joly D.L."/>
            <person name="van de Geest H.C."/>
            <person name="Bonants P.J.M."/>
            <person name="Smith D.S."/>
            <person name="Levesque C.A."/>
            <person name="van der Lee T.A.J."/>
        </authorList>
    </citation>
    <scope>NUCLEOTIDE SEQUENCE [LARGE SCALE GENOMIC DNA]</scope>
    <source>
        <strain evidence="6 7">CBS 809.83</strain>
    </source>
</reference>
<dbReference type="AlphaFoldDB" id="A0A507ECZ6"/>
<comment type="subcellular location">
    <subcellularLocation>
        <location evidence="1">Nucleus</location>
    </subcellularLocation>
</comment>
<feature type="compositionally biased region" description="Basic and acidic residues" evidence="5">
    <location>
        <begin position="322"/>
        <end position="335"/>
    </location>
</feature>
<evidence type="ECO:0000313" key="6">
    <source>
        <dbReference type="EMBL" id="TPX60940.1"/>
    </source>
</evidence>
<dbReference type="EMBL" id="QEAQ01000011">
    <property type="protein sequence ID" value="TPX60940.1"/>
    <property type="molecule type" value="Genomic_DNA"/>
</dbReference>
<evidence type="ECO:0000256" key="1">
    <source>
        <dbReference type="ARBA" id="ARBA00004123"/>
    </source>
</evidence>
<evidence type="ECO:0000256" key="3">
    <source>
        <dbReference type="ARBA" id="ARBA00022552"/>
    </source>
</evidence>
<evidence type="ECO:0000256" key="5">
    <source>
        <dbReference type="SAM" id="MobiDB-lite"/>
    </source>
</evidence>
<feature type="compositionally biased region" description="Polar residues" evidence="5">
    <location>
        <begin position="523"/>
        <end position="563"/>
    </location>
</feature>
<dbReference type="GO" id="GO:0005634">
    <property type="term" value="C:nucleus"/>
    <property type="evidence" value="ECO:0007669"/>
    <property type="project" value="UniProtKB-SubCell"/>
</dbReference>
<dbReference type="Pfam" id="PF05997">
    <property type="entry name" value="Nop52"/>
    <property type="match status" value="1"/>
</dbReference>
<dbReference type="GO" id="GO:0006364">
    <property type="term" value="P:rRNA processing"/>
    <property type="evidence" value="ECO:0007669"/>
    <property type="project" value="UniProtKB-KW"/>
</dbReference>
<gene>
    <name evidence="6" type="ORF">PhCBS80983_g01488</name>
</gene>
<name>A0A507ECZ6_9FUNG</name>
<keyword evidence="4" id="KW-0539">Nucleus</keyword>
<organism evidence="6 7">
    <name type="scientific">Powellomyces hirtus</name>
    <dbReference type="NCBI Taxonomy" id="109895"/>
    <lineage>
        <taxon>Eukaryota</taxon>
        <taxon>Fungi</taxon>
        <taxon>Fungi incertae sedis</taxon>
        <taxon>Chytridiomycota</taxon>
        <taxon>Chytridiomycota incertae sedis</taxon>
        <taxon>Chytridiomycetes</taxon>
        <taxon>Spizellomycetales</taxon>
        <taxon>Powellomycetaceae</taxon>
        <taxon>Powellomyces</taxon>
    </lineage>
</organism>
<evidence type="ECO:0000256" key="4">
    <source>
        <dbReference type="ARBA" id="ARBA00023242"/>
    </source>
</evidence>